<comment type="caution">
    <text evidence="3">The sequence shown here is derived from an EMBL/GenBank/DDBJ whole genome shotgun (WGS) entry which is preliminary data.</text>
</comment>
<evidence type="ECO:0000313" key="4">
    <source>
        <dbReference type="Proteomes" id="UP000289738"/>
    </source>
</evidence>
<feature type="domain" description="Disease resistance protein At4g27190-like leucine-rich repeats" evidence="2">
    <location>
        <begin position="34"/>
        <end position="113"/>
    </location>
</feature>
<keyword evidence="1" id="KW-0611">Plant defense</keyword>
<feature type="domain" description="Disease resistance protein At4g27190-like leucine-rich repeats" evidence="2">
    <location>
        <begin position="1192"/>
        <end position="1292"/>
    </location>
</feature>
<evidence type="ECO:0000313" key="3">
    <source>
        <dbReference type="EMBL" id="RYR74069.1"/>
    </source>
</evidence>
<evidence type="ECO:0000256" key="1">
    <source>
        <dbReference type="ARBA" id="ARBA00022821"/>
    </source>
</evidence>
<protein>
    <recommendedName>
        <fullName evidence="2">Disease resistance protein At4g27190-like leucine-rich repeats domain-containing protein</fullName>
    </recommendedName>
</protein>
<feature type="domain" description="Disease resistance protein At4g27190-like leucine-rich repeats" evidence="2">
    <location>
        <begin position="940"/>
        <end position="1057"/>
    </location>
</feature>
<name>A0A445EFI5_ARAHY</name>
<feature type="domain" description="Disease resistance protein At4g27190-like leucine-rich repeats" evidence="2">
    <location>
        <begin position="665"/>
        <end position="807"/>
    </location>
</feature>
<feature type="domain" description="Disease resistance protein At4g27190-like leucine-rich repeats" evidence="2">
    <location>
        <begin position="1058"/>
        <end position="1191"/>
    </location>
</feature>
<dbReference type="InterPro" id="IPR032675">
    <property type="entry name" value="LRR_dom_sf"/>
</dbReference>
<evidence type="ECO:0000259" key="2">
    <source>
        <dbReference type="Pfam" id="PF23247"/>
    </source>
</evidence>
<dbReference type="SUPFAM" id="SSF52047">
    <property type="entry name" value="RNI-like"/>
    <property type="match status" value="2"/>
</dbReference>
<dbReference type="Gene3D" id="3.80.10.10">
    <property type="entry name" value="Ribonuclease Inhibitor"/>
    <property type="match status" value="7"/>
</dbReference>
<reference evidence="3 4" key="1">
    <citation type="submission" date="2019-01" db="EMBL/GenBank/DDBJ databases">
        <title>Sequencing of cultivated peanut Arachis hypogaea provides insights into genome evolution and oil improvement.</title>
        <authorList>
            <person name="Chen X."/>
        </authorList>
    </citation>
    <scope>NUCLEOTIDE SEQUENCE [LARGE SCALE GENOMIC DNA]</scope>
    <source>
        <strain evidence="4">cv. Fuhuasheng</strain>
        <tissue evidence="3">Leaves</tissue>
    </source>
</reference>
<dbReference type="STRING" id="3818.A0A445EFI5"/>
<dbReference type="PANTHER" id="PTHR33463">
    <property type="entry name" value="NB-ARC DOMAIN-CONTAINING PROTEIN-RELATED"/>
    <property type="match status" value="1"/>
</dbReference>
<proteinExistence type="predicted"/>
<feature type="domain" description="Disease resistance protein At4g27190-like leucine-rich repeats" evidence="2">
    <location>
        <begin position="1378"/>
        <end position="1524"/>
    </location>
</feature>
<feature type="domain" description="Disease resistance protein At4g27190-like leucine-rich repeats" evidence="2">
    <location>
        <begin position="223"/>
        <end position="374"/>
    </location>
</feature>
<accession>A0A445EFI5</accession>
<dbReference type="Pfam" id="PF23247">
    <property type="entry name" value="LRR_RPS2"/>
    <property type="match status" value="7"/>
</dbReference>
<sequence length="1622" mass="184521">MLFERVENLLLEELNGVQDIFFELNLNGFPFLKQLSINPPFCKLKAVKVKLCDGLKNVFFASMAKLLVALETIEVSECNSLEGVFFAEAEDADTSKPLEFQMLRSLTLQSLPKFLGFYLTSSAVEEKVLFNEKVKIFKLEKIELLSIQIHQIWIGQKPPFAELVHLEVKGCGNLEFLLSLSMARNMVKLQSLSITECDKMKLIFSKEQGSTDVKKKERIFPNLKNIKVSNMKSLSEICDFEFPVNSFVKLETAVIDKCDKLNHVFTHDMVGIEHLCSLRVTNCKPIKAIFNLDGRSKLSGTSRYAIIKLQDVHLQALPKLEHLFNRKKDHPEGNFGLKNLQKIWVQECGKLENIFSVPIAKTSENLEYLVVSDCSQLREIVADEEVANNPSDLLIKFTKLATIKFLRLPKLKRFCRRDYDLELPALNDLSIELCDKLEPHFKRDTTGAQRKPMYFFEEALNELKSLQIGSWHAKLLSNYDSRMDKLEELHLSGLKNTNILYVFLHNNPNLISLWLSDCSFQQLVPLERLPNIERLGVVPKLKSLNLIDLPNLKEIGFERDAILQMIMKDKNFKQLTTLELVALKNLQSFCSFNKCSFQFPSLEKFVVNVCPKLENFSQGVSNMPMLQKVYVAHEKEQMRWHWKGNLQDTMQYIFKHKKFYECMDELRVTDKHDYRTISKISEGLQEDWFNNLKTLKLLQCCGSKPYAIPSNVLLSLKILEELEVEKCSKIISIFEVDNSKIKETSFQLKKLTLKSLSKVTHVWQHNKQGILGFQDLQQVRIFMCNKLKTVFPVALARNLKKLEKLNVLAISNVKTLYLNQNQILALSSWLAQSVNQGLQYLIELGVVNFAEVKNNDDGENSALLLEILDKTPNLERFEIRNHHFKSINIPEEAGKRMLGLKELSLLSLSELNAISGVEYLLNLQLLKVSGCPKLTTLGQTCSNLKELDISICHRLECLFTSLAAKLLIHLEELKVSRCDLLKEIVGKEQQSDETATASTATKDIELKRLERIKLHSLKNLECFYSGSAILKLPSLIWVNIEDCPAMKSFSQQGAKHLVLGDDHPELEVLWLGKMRMPEGYYSGFNLKRLVVEGCEFLTSAILSSHLLPFLNNLEELEVRGCNSVEAIFEVKDTSNMIVIPLKTMILENLPTLRHVWNKDPEGKLSLPDMEKVTVDKCTRIKFLLPESVAKGNIQRLEVKNCAELVEIVTGNEVAKEEDANKQVNIFPKLSCLNLCNLPNLSYIWKIGNKDLKGSLSLPNLKEVTVIECESIKNLLPTSLAMGSIQKLDVRNCVELVEIVAKDEAATKKTNKELTMFSMLMSLTLRNLPNLTHIYVGKRILNWPELRELDIYHCKLLKNFAPDSIHSAGKVVSPGLEQLSLDKEGIMMIEQGLSNLDLQNIRCLTLQGFNDIDESDAFPFDFFSKVPLPRIEMLAVANSAFKEIFSSKLADTESYAKILSQLKKLELRNLQKLESTGLDLLHTWVASSNLTWLKVECCASFKYLFTSSTAKCLVQLQHLHVSNCEALESVIVAYQPDDDEVITFEGLKELSLSKLPKLESFYNGKSTLNFAGHAQVSISQCKSMKTFSHGDVKAPDSWIVEIDGVRFSEDNPNAIVKSNFGKI</sequence>
<dbReference type="InterPro" id="IPR050905">
    <property type="entry name" value="Plant_NBS-LRR"/>
</dbReference>
<dbReference type="SUPFAM" id="SSF52058">
    <property type="entry name" value="L domain-like"/>
    <property type="match status" value="1"/>
</dbReference>
<dbReference type="InterPro" id="IPR057135">
    <property type="entry name" value="At4g27190-like_LRR"/>
</dbReference>
<gene>
    <name evidence="3" type="ORF">Ahy_A02g008674</name>
</gene>
<dbReference type="Proteomes" id="UP000289738">
    <property type="component" value="Chromosome A02"/>
</dbReference>
<keyword evidence="4" id="KW-1185">Reference proteome</keyword>
<dbReference type="EMBL" id="SDMP01000002">
    <property type="protein sequence ID" value="RYR74069.1"/>
    <property type="molecule type" value="Genomic_DNA"/>
</dbReference>
<organism evidence="3 4">
    <name type="scientific">Arachis hypogaea</name>
    <name type="common">Peanut</name>
    <dbReference type="NCBI Taxonomy" id="3818"/>
    <lineage>
        <taxon>Eukaryota</taxon>
        <taxon>Viridiplantae</taxon>
        <taxon>Streptophyta</taxon>
        <taxon>Embryophyta</taxon>
        <taxon>Tracheophyta</taxon>
        <taxon>Spermatophyta</taxon>
        <taxon>Magnoliopsida</taxon>
        <taxon>eudicotyledons</taxon>
        <taxon>Gunneridae</taxon>
        <taxon>Pentapetalae</taxon>
        <taxon>rosids</taxon>
        <taxon>fabids</taxon>
        <taxon>Fabales</taxon>
        <taxon>Fabaceae</taxon>
        <taxon>Papilionoideae</taxon>
        <taxon>50 kb inversion clade</taxon>
        <taxon>dalbergioids sensu lato</taxon>
        <taxon>Dalbergieae</taxon>
        <taxon>Pterocarpus clade</taxon>
        <taxon>Arachis</taxon>
    </lineage>
</organism>